<evidence type="ECO:0000256" key="8">
    <source>
        <dbReference type="SAM" id="Phobius"/>
    </source>
</evidence>
<keyword evidence="3" id="KW-1003">Cell membrane</keyword>
<keyword evidence="4 8" id="KW-0812">Transmembrane</keyword>
<reference evidence="11 12" key="1">
    <citation type="submission" date="2017-08" db="EMBL/GenBank/DDBJ databases">
        <title>Infants hospitalized years apart are colonized by the same room-sourced microbial strains.</title>
        <authorList>
            <person name="Brooks B."/>
            <person name="Olm M.R."/>
            <person name="Firek B.A."/>
            <person name="Baker R."/>
            <person name="Thomas B.C."/>
            <person name="Morowitz M.J."/>
            <person name="Banfield J.F."/>
        </authorList>
    </citation>
    <scope>NUCLEOTIDE SEQUENCE [LARGE SCALE GENOMIC DNA]</scope>
    <source>
        <strain evidence="11">S2_003_000_R2_14</strain>
    </source>
</reference>
<proteinExistence type="inferred from homology"/>
<evidence type="ECO:0000259" key="10">
    <source>
        <dbReference type="Pfam" id="PF12704"/>
    </source>
</evidence>
<feature type="region of interest" description="Disordered" evidence="7">
    <location>
        <begin position="1"/>
        <end position="69"/>
    </location>
</feature>
<organism evidence="11 12">
    <name type="scientific">Archangium gephyra</name>
    <dbReference type="NCBI Taxonomy" id="48"/>
    <lineage>
        <taxon>Bacteria</taxon>
        <taxon>Pseudomonadati</taxon>
        <taxon>Myxococcota</taxon>
        <taxon>Myxococcia</taxon>
        <taxon>Myxococcales</taxon>
        <taxon>Cystobacterineae</taxon>
        <taxon>Archangiaceae</taxon>
        <taxon>Archangium</taxon>
    </lineage>
</organism>
<dbReference type="EMBL" id="QFQP01000014">
    <property type="protein sequence ID" value="PZR11456.1"/>
    <property type="molecule type" value="Genomic_DNA"/>
</dbReference>
<dbReference type="PANTHER" id="PTHR30489">
    <property type="entry name" value="LIPOPROTEIN-RELEASING SYSTEM TRANSMEMBRANE PROTEIN LOLE"/>
    <property type="match status" value="1"/>
</dbReference>
<accession>A0A2W5TG10</accession>
<dbReference type="InterPro" id="IPR025857">
    <property type="entry name" value="MacB_PCD"/>
</dbReference>
<evidence type="ECO:0000256" key="5">
    <source>
        <dbReference type="ARBA" id="ARBA00022989"/>
    </source>
</evidence>
<dbReference type="AlphaFoldDB" id="A0A2W5TG10"/>
<evidence type="ECO:0000313" key="12">
    <source>
        <dbReference type="Proteomes" id="UP000249061"/>
    </source>
</evidence>
<protein>
    <recommendedName>
        <fullName evidence="13">ABC3 transporter permease protein domain-containing protein</fullName>
    </recommendedName>
</protein>
<feature type="compositionally biased region" description="Basic residues" evidence="7">
    <location>
        <begin position="10"/>
        <end position="24"/>
    </location>
</feature>
<dbReference type="InterPro" id="IPR051447">
    <property type="entry name" value="Lipoprotein-release_system"/>
</dbReference>
<comment type="similarity">
    <text evidence="2">Belongs to the ABC-4 integral membrane protein family. LolC/E subfamily.</text>
</comment>
<evidence type="ECO:0008006" key="13">
    <source>
        <dbReference type="Google" id="ProtNLM"/>
    </source>
</evidence>
<evidence type="ECO:0000256" key="7">
    <source>
        <dbReference type="SAM" id="MobiDB-lite"/>
    </source>
</evidence>
<dbReference type="GO" id="GO:0044874">
    <property type="term" value="P:lipoprotein localization to outer membrane"/>
    <property type="evidence" value="ECO:0007669"/>
    <property type="project" value="TreeGrafter"/>
</dbReference>
<feature type="transmembrane region" description="Helical" evidence="8">
    <location>
        <begin position="256"/>
        <end position="282"/>
    </location>
</feature>
<dbReference type="GO" id="GO:0098797">
    <property type="term" value="C:plasma membrane protein complex"/>
    <property type="evidence" value="ECO:0007669"/>
    <property type="project" value="TreeGrafter"/>
</dbReference>
<evidence type="ECO:0000256" key="3">
    <source>
        <dbReference type="ARBA" id="ARBA00022475"/>
    </source>
</evidence>
<evidence type="ECO:0000256" key="4">
    <source>
        <dbReference type="ARBA" id="ARBA00022692"/>
    </source>
</evidence>
<evidence type="ECO:0000256" key="6">
    <source>
        <dbReference type="ARBA" id="ARBA00023136"/>
    </source>
</evidence>
<evidence type="ECO:0000259" key="9">
    <source>
        <dbReference type="Pfam" id="PF02687"/>
    </source>
</evidence>
<keyword evidence="6 8" id="KW-0472">Membrane</keyword>
<comment type="caution">
    <text evidence="11">The sequence shown here is derived from an EMBL/GenBank/DDBJ whole genome shotgun (WGS) entry which is preliminary data.</text>
</comment>
<gene>
    <name evidence="11" type="ORF">DI536_17675</name>
</gene>
<evidence type="ECO:0000256" key="2">
    <source>
        <dbReference type="ARBA" id="ARBA00005236"/>
    </source>
</evidence>
<evidence type="ECO:0000256" key="1">
    <source>
        <dbReference type="ARBA" id="ARBA00004651"/>
    </source>
</evidence>
<name>A0A2W5TG10_9BACT</name>
<feature type="transmembrane region" description="Helical" evidence="8">
    <location>
        <begin position="303"/>
        <end position="328"/>
    </location>
</feature>
<feature type="domain" description="MacB-like periplasmic core" evidence="10">
    <location>
        <begin position="103"/>
        <end position="228"/>
    </location>
</feature>
<dbReference type="InterPro" id="IPR003838">
    <property type="entry name" value="ABC3_permease_C"/>
</dbReference>
<evidence type="ECO:0000313" key="11">
    <source>
        <dbReference type="EMBL" id="PZR11456.1"/>
    </source>
</evidence>
<dbReference type="Pfam" id="PF02687">
    <property type="entry name" value="FtsX"/>
    <property type="match status" value="1"/>
</dbReference>
<feature type="domain" description="ABC3 transporter permease C-terminal" evidence="9">
    <location>
        <begin position="259"/>
        <end position="387"/>
    </location>
</feature>
<feature type="transmembrane region" description="Helical" evidence="8">
    <location>
        <begin position="364"/>
        <end position="383"/>
    </location>
</feature>
<comment type="subcellular location">
    <subcellularLocation>
        <location evidence="1">Cell membrane</location>
        <topology evidence="1">Multi-pass membrane protein</topology>
    </subcellularLocation>
</comment>
<keyword evidence="5 8" id="KW-1133">Transmembrane helix</keyword>
<dbReference type="Pfam" id="PF12704">
    <property type="entry name" value="MacB_PCD"/>
    <property type="match status" value="1"/>
</dbReference>
<sequence length="398" mass="43435">MAQHLAQSSAHRHQHGGHRRRAAARHLLLGDGGRNAGRGKEPARQRRARPRRGVREGLPAPARRHARDDRRFRVALEALVARRRRGRNPRAGARPGDVGARQRTGAGVRRGVVAGAGLSAHLRKLAQGEVPGDARGVVVGEQLAERLGLKVGSKVRLMVQRTDGEMGADLFRVRGIFHSIAPVIGQRQVYVSQEAARSLVGLEHGSHQLVIQLDDPQQAEVVATSLKRALGDDYEVKTWGELLPVLKRMDTLTNNVVFALAFFVYVLVGLGVLNTMLMSVLERTREFGVLMSLGTRPSRIIKVVLAEAFWIGTLSVIIGASLGALLTWHFSQHGLQLGGASESIQLEGVTLSKLVKTRFMWSDVLKAAGFVYAMSLIVGLYPASRITCLQPAEALRRV</sequence>
<dbReference type="Proteomes" id="UP000249061">
    <property type="component" value="Unassembled WGS sequence"/>
</dbReference>
<dbReference type="PANTHER" id="PTHR30489:SF0">
    <property type="entry name" value="LIPOPROTEIN-RELEASING SYSTEM TRANSMEMBRANE PROTEIN LOLE"/>
    <property type="match status" value="1"/>
</dbReference>